<dbReference type="Proteomes" id="UP000007635">
    <property type="component" value="Chromosome IV"/>
</dbReference>
<evidence type="ECO:0000256" key="4">
    <source>
        <dbReference type="ARBA" id="ARBA00022527"/>
    </source>
</evidence>
<proteinExistence type="inferred from homology"/>
<dbReference type="AlphaFoldDB" id="A0AAQ4QP23"/>
<dbReference type="InterPro" id="IPR050117">
    <property type="entry name" value="MAPK"/>
</dbReference>
<dbReference type="GO" id="GO:0005524">
    <property type="term" value="F:ATP binding"/>
    <property type="evidence" value="ECO:0007669"/>
    <property type="project" value="UniProtKB-UniRule"/>
</dbReference>
<evidence type="ECO:0000256" key="8">
    <source>
        <dbReference type="ARBA" id="ARBA00022777"/>
    </source>
</evidence>
<name>A0AAQ4QP23_GASAC</name>
<dbReference type="Pfam" id="PF00069">
    <property type="entry name" value="Pkinase"/>
    <property type="match status" value="1"/>
</dbReference>
<dbReference type="PROSITE" id="PS00107">
    <property type="entry name" value="PROTEIN_KINASE_ATP"/>
    <property type="match status" value="1"/>
</dbReference>
<dbReference type="InterPro" id="IPR003527">
    <property type="entry name" value="MAP_kinase_CS"/>
</dbReference>
<dbReference type="GeneTree" id="ENSGT00940000160790"/>
<keyword evidence="14" id="KW-1185">Reference proteome</keyword>
<evidence type="ECO:0000256" key="3">
    <source>
        <dbReference type="ARBA" id="ARBA00012411"/>
    </source>
</evidence>
<keyword evidence="9 11" id="KW-0067">ATP-binding</keyword>
<evidence type="ECO:0000256" key="2">
    <source>
        <dbReference type="ARBA" id="ARBA00008832"/>
    </source>
</evidence>
<keyword evidence="5" id="KW-0597">Phosphoprotein</keyword>
<feature type="binding site" evidence="11">
    <location>
        <position position="53"/>
    </location>
    <ligand>
        <name>ATP</name>
        <dbReference type="ChEBI" id="CHEBI:30616"/>
    </ligand>
</feature>
<keyword evidence="10" id="KW-0346">Stress response</keyword>
<organism evidence="13 14">
    <name type="scientific">Gasterosteus aculeatus aculeatus</name>
    <name type="common">three-spined stickleback</name>
    <dbReference type="NCBI Taxonomy" id="481459"/>
    <lineage>
        <taxon>Eukaryota</taxon>
        <taxon>Metazoa</taxon>
        <taxon>Chordata</taxon>
        <taxon>Craniata</taxon>
        <taxon>Vertebrata</taxon>
        <taxon>Euteleostomi</taxon>
        <taxon>Actinopterygii</taxon>
        <taxon>Neopterygii</taxon>
        <taxon>Teleostei</taxon>
        <taxon>Neoteleostei</taxon>
        <taxon>Acanthomorphata</taxon>
        <taxon>Eupercaria</taxon>
        <taxon>Perciformes</taxon>
        <taxon>Cottioidei</taxon>
        <taxon>Gasterosteales</taxon>
        <taxon>Gasterosteidae</taxon>
        <taxon>Gasterosteus</taxon>
    </lineage>
</organism>
<comment type="similarity">
    <text evidence="2">Belongs to the protein kinase superfamily. CMGC Ser/Thr protein kinase family. MAP kinase subfamily.</text>
</comment>
<dbReference type="FunFam" id="3.30.200.20:FF:000769">
    <property type="entry name" value="Mitogen-activated protein kinase 14"/>
    <property type="match status" value="1"/>
</dbReference>
<feature type="domain" description="Protein kinase" evidence="12">
    <location>
        <begin position="23"/>
        <end position="269"/>
    </location>
</feature>
<dbReference type="PANTHER" id="PTHR24055">
    <property type="entry name" value="MITOGEN-ACTIVATED PROTEIN KINASE"/>
    <property type="match status" value="1"/>
</dbReference>
<dbReference type="SMART" id="SM00220">
    <property type="entry name" value="S_TKc"/>
    <property type="match status" value="1"/>
</dbReference>
<dbReference type="InterPro" id="IPR017441">
    <property type="entry name" value="Protein_kinase_ATP_BS"/>
</dbReference>
<sequence>MSARPGFYRQELNKTVWEVPERYQNLTPVGSGAYGSVCSAYDVVLRQKVAVKKLSRPFQSLIHSRRSYRELRLLRHMKHENVIGLLDVFTPAAALEDFKELYLVTNLMGADLNNIVKFQRLSDEHVQFLIYQLLRGLKYIHSAGLIHRDLKPSNVAVNEDCELRILDFGLARQTDDEMTGYVATRWYRAPEIMLNWMHYNQNVDIWSVGCIMGELLKGKVLFPGTDCILYYRYVWVGANPLAVHLLKRMLVLDCDGRISANEALSHPYFSQYHDPDDEPVAPPYDQTLESKDRTLEEWKELVFEEVNCVKTSGNKTDSLQAEQ</sequence>
<dbReference type="FunFam" id="1.10.510.10:FF:000563">
    <property type="entry name" value="Mitogen-activated protein kinase"/>
    <property type="match status" value="1"/>
</dbReference>
<dbReference type="Ensembl" id="ENSGACT00000084764.1">
    <property type="protein sequence ID" value="ENSGACP00000052622.1"/>
    <property type="gene ID" value="ENSGACG00000019107.2"/>
</dbReference>
<reference evidence="13 14" key="1">
    <citation type="journal article" date="2021" name="G3 (Bethesda)">
        <title>Improved contiguity of the threespine stickleback genome using long-read sequencing.</title>
        <authorList>
            <person name="Nath S."/>
            <person name="Shaw D.E."/>
            <person name="White M.A."/>
        </authorList>
    </citation>
    <scope>NUCLEOTIDE SEQUENCE [LARGE SCALE GENOMIC DNA]</scope>
    <source>
        <strain evidence="13 14">Lake Benthic</strain>
    </source>
</reference>
<accession>A0AAQ4QP23</accession>
<keyword evidence="8" id="KW-0418">Kinase</keyword>
<keyword evidence="7 11" id="KW-0547">Nucleotide-binding</keyword>
<dbReference type="GO" id="GO:0004707">
    <property type="term" value="F:MAP kinase activity"/>
    <property type="evidence" value="ECO:0007669"/>
    <property type="project" value="UniProtKB-EC"/>
</dbReference>
<evidence type="ECO:0000313" key="13">
    <source>
        <dbReference type="Ensembl" id="ENSGACP00000052622.1"/>
    </source>
</evidence>
<protein>
    <recommendedName>
        <fullName evidence="3">mitogen-activated protein kinase</fullName>
        <ecNumber evidence="3">2.7.11.24</ecNumber>
    </recommendedName>
</protein>
<dbReference type="InterPro" id="IPR011009">
    <property type="entry name" value="Kinase-like_dom_sf"/>
</dbReference>
<evidence type="ECO:0000256" key="7">
    <source>
        <dbReference type="ARBA" id="ARBA00022741"/>
    </source>
</evidence>
<dbReference type="PROSITE" id="PS01351">
    <property type="entry name" value="MAPK"/>
    <property type="match status" value="1"/>
</dbReference>
<evidence type="ECO:0000259" key="12">
    <source>
        <dbReference type="PROSITE" id="PS50011"/>
    </source>
</evidence>
<comment type="cofactor">
    <cofactor evidence="1">
        <name>Mg(2+)</name>
        <dbReference type="ChEBI" id="CHEBI:18420"/>
    </cofactor>
</comment>
<evidence type="ECO:0000256" key="9">
    <source>
        <dbReference type="ARBA" id="ARBA00022840"/>
    </source>
</evidence>
<dbReference type="SUPFAM" id="SSF56112">
    <property type="entry name" value="Protein kinase-like (PK-like)"/>
    <property type="match status" value="1"/>
</dbReference>
<dbReference type="PROSITE" id="PS50011">
    <property type="entry name" value="PROTEIN_KINASE_DOM"/>
    <property type="match status" value="1"/>
</dbReference>
<evidence type="ECO:0000256" key="1">
    <source>
        <dbReference type="ARBA" id="ARBA00001946"/>
    </source>
</evidence>
<reference evidence="13" key="3">
    <citation type="submission" date="2025-09" db="UniProtKB">
        <authorList>
            <consortium name="Ensembl"/>
        </authorList>
    </citation>
    <scope>IDENTIFICATION</scope>
</reference>
<keyword evidence="4" id="KW-0723">Serine/threonine-protein kinase</keyword>
<reference evidence="13" key="2">
    <citation type="submission" date="2025-08" db="UniProtKB">
        <authorList>
            <consortium name="Ensembl"/>
        </authorList>
    </citation>
    <scope>IDENTIFICATION</scope>
</reference>
<dbReference type="EC" id="2.7.11.24" evidence="3"/>
<evidence type="ECO:0000256" key="10">
    <source>
        <dbReference type="ARBA" id="ARBA00023016"/>
    </source>
</evidence>
<evidence type="ECO:0000256" key="6">
    <source>
        <dbReference type="ARBA" id="ARBA00022679"/>
    </source>
</evidence>
<evidence type="ECO:0000313" key="14">
    <source>
        <dbReference type="Proteomes" id="UP000007635"/>
    </source>
</evidence>
<dbReference type="Gene3D" id="1.10.510.10">
    <property type="entry name" value="Transferase(Phosphotransferase) domain 1"/>
    <property type="match status" value="2"/>
</dbReference>
<evidence type="ECO:0000256" key="11">
    <source>
        <dbReference type="PROSITE-ProRule" id="PRU10141"/>
    </source>
</evidence>
<dbReference type="Gene3D" id="3.30.200.20">
    <property type="entry name" value="Phosphorylase Kinase, domain 1"/>
    <property type="match status" value="2"/>
</dbReference>
<evidence type="ECO:0000256" key="5">
    <source>
        <dbReference type="ARBA" id="ARBA00022553"/>
    </source>
</evidence>
<keyword evidence="6" id="KW-0808">Transferase</keyword>
<dbReference type="InterPro" id="IPR000719">
    <property type="entry name" value="Prot_kinase_dom"/>
</dbReference>